<name>A0A5B2VCH6_9HYPH</name>
<dbReference type="GO" id="GO:0022857">
    <property type="term" value="F:transmembrane transporter activity"/>
    <property type="evidence" value="ECO:0007669"/>
    <property type="project" value="UniProtKB-UniRule"/>
</dbReference>
<evidence type="ECO:0000256" key="2">
    <source>
        <dbReference type="ARBA" id="ARBA00022448"/>
    </source>
</evidence>
<dbReference type="EMBL" id="VUOA01000028">
    <property type="protein sequence ID" value="KAA2236150.1"/>
    <property type="molecule type" value="Genomic_DNA"/>
</dbReference>
<evidence type="ECO:0000313" key="12">
    <source>
        <dbReference type="Proteomes" id="UP000323142"/>
    </source>
</evidence>
<evidence type="ECO:0000256" key="6">
    <source>
        <dbReference type="ARBA" id="ARBA00022989"/>
    </source>
</evidence>
<dbReference type="PANTHER" id="PTHR35011">
    <property type="entry name" value="2,3-DIKETO-L-GULONATE TRAP TRANSPORTER SMALL PERMEASE PROTEIN YIAM"/>
    <property type="match status" value="1"/>
</dbReference>
<feature type="transmembrane region" description="Helical" evidence="9">
    <location>
        <begin position="132"/>
        <end position="155"/>
    </location>
</feature>
<feature type="transmembrane region" description="Helical" evidence="9">
    <location>
        <begin position="12"/>
        <end position="32"/>
    </location>
</feature>
<accession>A0A5B2VCH6</accession>
<comment type="similarity">
    <text evidence="8 9">Belongs to the TRAP transporter small permease family.</text>
</comment>
<reference evidence="11 12" key="1">
    <citation type="submission" date="2019-09" db="EMBL/GenBank/DDBJ databases">
        <title>Salinarimonas rosea gen. nov., sp. nov., a new member of the a-2 subgroup of the Proteobacteria.</title>
        <authorList>
            <person name="Liu J."/>
        </authorList>
    </citation>
    <scope>NUCLEOTIDE SEQUENCE [LARGE SCALE GENOMIC DNA]</scope>
    <source>
        <strain evidence="11 12">BN140002</strain>
    </source>
</reference>
<sequence>MDSTPREGPLARLSGALALAGGGLVVALAIVVTGSVLKRWATNEGLNGDFELVQTGLALAVFAFLPYCQARRGNIMVDTFTGRLPLPVQRAIDGVWDVVFAGVAGLVAWRLALGAMDAFSSNTTSMVLALPIGYAIAACAAMAGLLTVICIATAFDRFRSPR</sequence>
<feature type="transmembrane region" description="Helical" evidence="9">
    <location>
        <begin position="91"/>
        <end position="112"/>
    </location>
</feature>
<reference evidence="11 12" key="2">
    <citation type="submission" date="2019-09" db="EMBL/GenBank/DDBJ databases">
        <authorList>
            <person name="Jin C."/>
        </authorList>
    </citation>
    <scope>NUCLEOTIDE SEQUENCE [LARGE SCALE GENOMIC DNA]</scope>
    <source>
        <strain evidence="11 12">BN140002</strain>
    </source>
</reference>
<evidence type="ECO:0000256" key="4">
    <source>
        <dbReference type="ARBA" id="ARBA00022519"/>
    </source>
</evidence>
<dbReference type="GO" id="GO:0015740">
    <property type="term" value="P:C4-dicarboxylate transport"/>
    <property type="evidence" value="ECO:0007669"/>
    <property type="project" value="TreeGrafter"/>
</dbReference>
<evidence type="ECO:0000256" key="8">
    <source>
        <dbReference type="ARBA" id="ARBA00038436"/>
    </source>
</evidence>
<dbReference type="Proteomes" id="UP000323142">
    <property type="component" value="Unassembled WGS sequence"/>
</dbReference>
<comment type="function">
    <text evidence="9">Part of the tripartite ATP-independent periplasmic (TRAP) transport system.</text>
</comment>
<dbReference type="GO" id="GO:0005886">
    <property type="term" value="C:plasma membrane"/>
    <property type="evidence" value="ECO:0007669"/>
    <property type="project" value="UniProtKB-SubCell"/>
</dbReference>
<evidence type="ECO:0000313" key="11">
    <source>
        <dbReference type="EMBL" id="KAA2236150.1"/>
    </source>
</evidence>
<gene>
    <name evidence="11" type="ORF">F0L46_15670</name>
</gene>
<evidence type="ECO:0000256" key="1">
    <source>
        <dbReference type="ARBA" id="ARBA00004429"/>
    </source>
</evidence>
<evidence type="ECO:0000256" key="7">
    <source>
        <dbReference type="ARBA" id="ARBA00023136"/>
    </source>
</evidence>
<evidence type="ECO:0000256" key="5">
    <source>
        <dbReference type="ARBA" id="ARBA00022692"/>
    </source>
</evidence>
<keyword evidence="2 9" id="KW-0813">Transport</keyword>
<feature type="transmembrane region" description="Helical" evidence="9">
    <location>
        <begin position="52"/>
        <end position="70"/>
    </location>
</feature>
<dbReference type="AlphaFoldDB" id="A0A5B2VCH6"/>
<organism evidence="11 12">
    <name type="scientific">Salinarimonas soli</name>
    <dbReference type="NCBI Taxonomy" id="1638099"/>
    <lineage>
        <taxon>Bacteria</taxon>
        <taxon>Pseudomonadati</taxon>
        <taxon>Pseudomonadota</taxon>
        <taxon>Alphaproteobacteria</taxon>
        <taxon>Hyphomicrobiales</taxon>
        <taxon>Salinarimonadaceae</taxon>
        <taxon>Salinarimonas</taxon>
    </lineage>
</organism>
<dbReference type="OrthoDB" id="6183232at2"/>
<keyword evidence="5 9" id="KW-0812">Transmembrane</keyword>
<keyword evidence="3" id="KW-1003">Cell membrane</keyword>
<dbReference type="InterPro" id="IPR055348">
    <property type="entry name" value="DctQ"/>
</dbReference>
<keyword evidence="4 9" id="KW-0997">Cell inner membrane</keyword>
<comment type="subcellular location">
    <subcellularLocation>
        <location evidence="1 9">Cell inner membrane</location>
        <topology evidence="1 9">Multi-pass membrane protein</topology>
    </subcellularLocation>
</comment>
<keyword evidence="7 9" id="KW-0472">Membrane</keyword>
<keyword evidence="12" id="KW-1185">Reference proteome</keyword>
<comment type="subunit">
    <text evidence="9">The complex comprises the extracytoplasmic solute receptor protein and the two transmembrane proteins.</text>
</comment>
<keyword evidence="6 9" id="KW-1133">Transmembrane helix</keyword>
<protein>
    <recommendedName>
        <fullName evidence="9">TRAP transporter small permease protein</fullName>
    </recommendedName>
</protein>
<proteinExistence type="inferred from homology"/>
<evidence type="ECO:0000256" key="3">
    <source>
        <dbReference type="ARBA" id="ARBA00022475"/>
    </source>
</evidence>
<dbReference type="PANTHER" id="PTHR35011:SF10">
    <property type="entry name" value="TRAP TRANSPORTER SMALL PERMEASE PROTEIN"/>
    <property type="match status" value="1"/>
</dbReference>
<comment type="caution">
    <text evidence="11">The sequence shown here is derived from an EMBL/GenBank/DDBJ whole genome shotgun (WGS) entry which is preliminary data.</text>
</comment>
<feature type="domain" description="Tripartite ATP-independent periplasmic transporters DctQ component" evidence="10">
    <location>
        <begin position="28"/>
        <end position="159"/>
    </location>
</feature>
<dbReference type="InterPro" id="IPR007387">
    <property type="entry name" value="TRAP_DctQ"/>
</dbReference>
<evidence type="ECO:0000256" key="9">
    <source>
        <dbReference type="RuleBase" id="RU369079"/>
    </source>
</evidence>
<dbReference type="RefSeq" id="WP_149819191.1">
    <property type="nucleotide sequence ID" value="NZ_VUOA01000028.1"/>
</dbReference>
<dbReference type="Pfam" id="PF04290">
    <property type="entry name" value="DctQ"/>
    <property type="match status" value="1"/>
</dbReference>
<evidence type="ECO:0000259" key="10">
    <source>
        <dbReference type="Pfam" id="PF04290"/>
    </source>
</evidence>